<reference evidence="2" key="1">
    <citation type="submission" date="2022-01" db="EMBL/GenBank/DDBJ databases">
        <title>Genome sequence and assembly of Parabukholderia sp. RG36.</title>
        <authorList>
            <person name="Chhetri G."/>
        </authorList>
    </citation>
    <scope>NUCLEOTIDE SEQUENCE</scope>
    <source>
        <strain evidence="2">RG36</strain>
    </source>
</reference>
<proteinExistence type="predicted"/>
<dbReference type="GO" id="GO:0016020">
    <property type="term" value="C:membrane"/>
    <property type="evidence" value="ECO:0007669"/>
    <property type="project" value="TreeGrafter"/>
</dbReference>
<accession>A0A9X1RR47</accession>
<dbReference type="GO" id="GO:0046464">
    <property type="term" value="P:acylglycerol catabolic process"/>
    <property type="evidence" value="ECO:0007669"/>
    <property type="project" value="TreeGrafter"/>
</dbReference>
<dbReference type="PANTHER" id="PTHR43798:SF33">
    <property type="entry name" value="HYDROLASE, PUTATIVE (AFU_ORTHOLOGUE AFUA_2G14860)-RELATED"/>
    <property type="match status" value="1"/>
</dbReference>
<dbReference type="PANTHER" id="PTHR43798">
    <property type="entry name" value="MONOACYLGLYCEROL LIPASE"/>
    <property type="match status" value="1"/>
</dbReference>
<name>A0A9X1RR47_9BURK</name>
<dbReference type="InterPro" id="IPR000073">
    <property type="entry name" value="AB_hydrolase_1"/>
</dbReference>
<evidence type="ECO:0000313" key="3">
    <source>
        <dbReference type="Proteomes" id="UP001139308"/>
    </source>
</evidence>
<dbReference type="AlphaFoldDB" id="A0A9X1RR47"/>
<evidence type="ECO:0000313" key="2">
    <source>
        <dbReference type="EMBL" id="MCG5074267.1"/>
    </source>
</evidence>
<dbReference type="Proteomes" id="UP001139308">
    <property type="component" value="Unassembled WGS sequence"/>
</dbReference>
<feature type="domain" description="AB hydrolase-1" evidence="1">
    <location>
        <begin position="6"/>
        <end position="255"/>
    </location>
</feature>
<dbReference type="Gene3D" id="3.40.50.1820">
    <property type="entry name" value="alpha/beta hydrolase"/>
    <property type="match status" value="1"/>
</dbReference>
<protein>
    <submittedName>
        <fullName evidence="2">Alpha/beta hydrolase</fullName>
    </submittedName>
</protein>
<dbReference type="SUPFAM" id="SSF53474">
    <property type="entry name" value="alpha/beta-Hydrolases"/>
    <property type="match status" value="1"/>
</dbReference>
<keyword evidence="2" id="KW-0378">Hydrolase</keyword>
<dbReference type="GO" id="GO:0047372">
    <property type="term" value="F:monoacylglycerol lipase activity"/>
    <property type="evidence" value="ECO:0007669"/>
    <property type="project" value="TreeGrafter"/>
</dbReference>
<gene>
    <name evidence="2" type="ORF">L5014_12990</name>
</gene>
<sequence length="277" mass="30377">MTANWILLRGLTRESRHWGAFAPLLQARCGAVLPIDLPGNGALAHLCSPVDVDAYVNAVRAEARRLGVQPPHRVLAMSLGGMVASAWARRFPDEIERLVLVNTSMRPYSRFYERLRPGAWPALLRAACHWRGADSDADRGSDREVERDDIVETMIHARTCARRDTLAADLDAWCAIRASARVSRANALRQLLAAARYTVRGVPLCPVLVLSSREDRLVDPVCSARLARAWGATHREHPWAGHDLPHDDPQWVVDALCAAFPGLAGVCETPGGAIRGP</sequence>
<dbReference type="RefSeq" id="WP_238464130.1">
    <property type="nucleotide sequence ID" value="NZ_JAKLJA010000008.1"/>
</dbReference>
<dbReference type="InterPro" id="IPR029058">
    <property type="entry name" value="AB_hydrolase_fold"/>
</dbReference>
<dbReference type="EMBL" id="JAKLJA010000008">
    <property type="protein sequence ID" value="MCG5074267.1"/>
    <property type="molecule type" value="Genomic_DNA"/>
</dbReference>
<dbReference type="Pfam" id="PF12697">
    <property type="entry name" value="Abhydrolase_6"/>
    <property type="match status" value="1"/>
</dbReference>
<comment type="caution">
    <text evidence="2">The sequence shown here is derived from an EMBL/GenBank/DDBJ whole genome shotgun (WGS) entry which is preliminary data.</text>
</comment>
<dbReference type="InterPro" id="IPR050266">
    <property type="entry name" value="AB_hydrolase_sf"/>
</dbReference>
<evidence type="ECO:0000259" key="1">
    <source>
        <dbReference type="Pfam" id="PF12697"/>
    </source>
</evidence>
<organism evidence="2 3">
    <name type="scientific">Paraburkholderia tagetis</name>
    <dbReference type="NCBI Taxonomy" id="2913261"/>
    <lineage>
        <taxon>Bacteria</taxon>
        <taxon>Pseudomonadati</taxon>
        <taxon>Pseudomonadota</taxon>
        <taxon>Betaproteobacteria</taxon>
        <taxon>Burkholderiales</taxon>
        <taxon>Burkholderiaceae</taxon>
        <taxon>Paraburkholderia</taxon>
    </lineage>
</organism>
<keyword evidence="3" id="KW-1185">Reference proteome</keyword>